<sequence length="278" mass="29910">MTTTTATPTVASYLDRIGAADAQVGPDLLARIVRGHNATIPFENLDPFTGTEPPVDGGAVAAKLVHGRRGGWCFEHNRLLHDVLDELGYRVTPLVGRVRLGLDASAAATSRTHRLTLVETDEGVFTADVGFGATTPTEPLRLEAGTVQRTAQAEYRYRRGPGDTWVLERRGSGDWADQYVFDLTPTPAIDYAMGSWYLTHHPDSGFRRGLAVALSGPDRRSTLSGNRLTVRGPGTVAEEHELGSPAEVLQALDEVFGIDTAGVAGLAERVRRVHFTGA</sequence>
<evidence type="ECO:0000313" key="4">
    <source>
        <dbReference type="Proteomes" id="UP000199614"/>
    </source>
</evidence>
<dbReference type="RefSeq" id="WP_093344901.1">
    <property type="nucleotide sequence ID" value="NZ_FOUY01000018.1"/>
</dbReference>
<dbReference type="Gene3D" id="3.30.2140.10">
    <property type="entry name" value="Arylamine N-acetyltransferase"/>
    <property type="match status" value="1"/>
</dbReference>
<dbReference type="Proteomes" id="UP000199614">
    <property type="component" value="Unassembled WGS sequence"/>
</dbReference>
<evidence type="ECO:0000313" key="3">
    <source>
        <dbReference type="EMBL" id="SFN62759.1"/>
    </source>
</evidence>
<evidence type="ECO:0000256" key="1">
    <source>
        <dbReference type="ARBA" id="ARBA00006547"/>
    </source>
</evidence>
<dbReference type="GO" id="GO:0016407">
    <property type="term" value="F:acetyltransferase activity"/>
    <property type="evidence" value="ECO:0007669"/>
    <property type="project" value="InterPro"/>
</dbReference>
<organism evidence="3 4">
    <name type="scientific">Pseudonocardia ammonioxydans</name>
    <dbReference type="NCBI Taxonomy" id="260086"/>
    <lineage>
        <taxon>Bacteria</taxon>
        <taxon>Bacillati</taxon>
        <taxon>Actinomycetota</taxon>
        <taxon>Actinomycetes</taxon>
        <taxon>Pseudonocardiales</taxon>
        <taxon>Pseudonocardiaceae</taxon>
        <taxon>Pseudonocardia</taxon>
    </lineage>
</organism>
<dbReference type="STRING" id="260086.SAMN05216207_101820"/>
<dbReference type="AlphaFoldDB" id="A0A1I5AKM2"/>
<dbReference type="OrthoDB" id="7181050at2"/>
<comment type="similarity">
    <text evidence="1 2">Belongs to the arylamine N-acetyltransferase family.</text>
</comment>
<protein>
    <submittedName>
        <fullName evidence="3">Arylamine N-acetyltransferase/N-hydroxyarylamine O-acetyltransferase</fullName>
    </submittedName>
</protein>
<accession>A0A1I5AKM2</accession>
<dbReference type="InterPro" id="IPR001447">
    <property type="entry name" value="Arylamine_N-AcTrfase"/>
</dbReference>
<dbReference type="Pfam" id="PF00797">
    <property type="entry name" value="Acetyltransf_2"/>
    <property type="match status" value="1"/>
</dbReference>
<dbReference type="Gene3D" id="2.40.128.150">
    <property type="entry name" value="Cysteine proteinases"/>
    <property type="match status" value="1"/>
</dbReference>
<dbReference type="InterPro" id="IPR038765">
    <property type="entry name" value="Papain-like_cys_pep_sf"/>
</dbReference>
<keyword evidence="3" id="KW-0808">Transferase</keyword>
<dbReference type="EMBL" id="FOUY01000018">
    <property type="protein sequence ID" value="SFN62759.1"/>
    <property type="molecule type" value="Genomic_DNA"/>
</dbReference>
<name>A0A1I5AKM2_PSUAM</name>
<dbReference type="PANTHER" id="PTHR11786">
    <property type="entry name" value="N-HYDROXYARYLAMINE O-ACETYLTRANSFERASE"/>
    <property type="match status" value="1"/>
</dbReference>
<evidence type="ECO:0000256" key="2">
    <source>
        <dbReference type="RuleBase" id="RU003452"/>
    </source>
</evidence>
<reference evidence="3 4" key="1">
    <citation type="submission" date="2016-10" db="EMBL/GenBank/DDBJ databases">
        <authorList>
            <person name="de Groot N.N."/>
        </authorList>
    </citation>
    <scope>NUCLEOTIDE SEQUENCE [LARGE SCALE GENOMIC DNA]</scope>
    <source>
        <strain evidence="3 4">CGMCC 4.1877</strain>
    </source>
</reference>
<keyword evidence="4" id="KW-1185">Reference proteome</keyword>
<gene>
    <name evidence="3" type="ORF">SAMN05216207_101820</name>
</gene>
<dbReference type="PANTHER" id="PTHR11786:SF0">
    <property type="entry name" value="ARYLAMINE N-ACETYLTRANSFERASE 4-RELATED"/>
    <property type="match status" value="1"/>
</dbReference>
<dbReference type="SUPFAM" id="SSF54001">
    <property type="entry name" value="Cysteine proteinases"/>
    <property type="match status" value="1"/>
</dbReference>
<proteinExistence type="inferred from homology"/>
<dbReference type="PRINTS" id="PR01543">
    <property type="entry name" value="ANATRNSFRASE"/>
</dbReference>